<protein>
    <recommendedName>
        <fullName evidence="3">DUF3226 domain-containing protein</fullName>
    </recommendedName>
</protein>
<dbReference type="Pfam" id="PF11536">
    <property type="entry name" value="DUF3226"/>
    <property type="match status" value="1"/>
</dbReference>
<dbReference type="SUPFAM" id="SSF160945">
    <property type="entry name" value="PH0156-like"/>
    <property type="match status" value="1"/>
</dbReference>
<dbReference type="Gene3D" id="3.40.50.10620">
    <property type="entry name" value="PH0156-like domains"/>
    <property type="match status" value="1"/>
</dbReference>
<accession>I5AVK1</accession>
<evidence type="ECO:0000313" key="1">
    <source>
        <dbReference type="EMBL" id="EIM57824.1"/>
    </source>
</evidence>
<evidence type="ECO:0000313" key="2">
    <source>
        <dbReference type="Proteomes" id="UP000005753"/>
    </source>
</evidence>
<dbReference type="InterPro" id="IPR024508">
    <property type="entry name" value="DUF3226"/>
</dbReference>
<dbReference type="Proteomes" id="UP000005753">
    <property type="component" value="Chromosome"/>
</dbReference>
<dbReference type="eggNOG" id="ENOG5033RNF">
    <property type="taxonomic scope" value="Bacteria"/>
</dbReference>
<sequence>MNKLILCEGETDAILLSYFLGKVAGWKFCRKPPANVAIKPDAFEESANWYEKGEDRLLICAVGGKDNVGSFFEKKIQRPVVDAGAFSRIALVLDRDESEIQSIESHASSVCKPVINTMRNNEWVQNVYIDAYGTEQMIEGLLVVIPTEHEGALETLMLDSIAEDPYNSVIVDKAGAFVEDMKKVASKYLGSRRNAIKAHLGVTWAVQYPEKVFKLINEQILSVKWEESEVLHKCFAQLEKI</sequence>
<evidence type="ECO:0008006" key="3">
    <source>
        <dbReference type="Google" id="ProtNLM"/>
    </source>
</evidence>
<gene>
    <name evidence="1" type="ORF">EubceDRAFT1_2054</name>
</gene>
<reference evidence="1 2" key="1">
    <citation type="submission" date="2010-08" db="EMBL/GenBank/DDBJ databases">
        <authorList>
            <consortium name="US DOE Joint Genome Institute (JGI-PGF)"/>
            <person name="Lucas S."/>
            <person name="Copeland A."/>
            <person name="Lapidus A."/>
            <person name="Cheng J.-F."/>
            <person name="Bruce D."/>
            <person name="Goodwin L."/>
            <person name="Pitluck S."/>
            <person name="Land M.L."/>
            <person name="Hauser L."/>
            <person name="Chang Y.-J."/>
            <person name="Anderson I.J."/>
            <person name="Johnson E."/>
            <person name="Mulhopadhyay B."/>
            <person name="Kyrpides N."/>
            <person name="Woyke T.J."/>
        </authorList>
    </citation>
    <scope>NUCLEOTIDE SEQUENCE [LARGE SCALE GENOMIC DNA]</scope>
    <source>
        <strain evidence="1 2">6</strain>
    </source>
</reference>
<name>I5AVK1_EUBC6</name>
<dbReference type="EMBL" id="CM001487">
    <property type="protein sequence ID" value="EIM57824.1"/>
    <property type="molecule type" value="Genomic_DNA"/>
</dbReference>
<reference evidence="1 2" key="2">
    <citation type="submission" date="2012-02" db="EMBL/GenBank/DDBJ databases">
        <title>Improved High-Quality Draft sequence of Eubacterium cellulosolvens 6.</title>
        <authorList>
            <consortium name="US DOE Joint Genome Institute"/>
            <person name="Lucas S."/>
            <person name="Han J."/>
            <person name="Lapidus A."/>
            <person name="Cheng J.-F."/>
            <person name="Goodwin L."/>
            <person name="Pitluck S."/>
            <person name="Peters L."/>
            <person name="Mikhailova N."/>
            <person name="Gu W."/>
            <person name="Detter J.C."/>
            <person name="Han C."/>
            <person name="Tapia R."/>
            <person name="Land M."/>
            <person name="Hauser L."/>
            <person name="Kyrpides N."/>
            <person name="Ivanova N."/>
            <person name="Pagani I."/>
            <person name="Johnson E."/>
            <person name="Mukhopadhyay B."/>
            <person name="Anderson I."/>
            <person name="Woyke T."/>
        </authorList>
    </citation>
    <scope>NUCLEOTIDE SEQUENCE [LARGE SCALE GENOMIC DNA]</scope>
    <source>
        <strain evidence="1 2">6</strain>
    </source>
</reference>
<dbReference type="HOGENOM" id="CLU_1159344_0_0_9"/>
<dbReference type="STRING" id="633697.EubceDRAFT1_2054"/>
<organism evidence="1 2">
    <name type="scientific">Eubacterium cellulosolvens (strain ATCC 43171 / JCM 9499 / 6)</name>
    <name type="common">Cillobacterium cellulosolvens</name>
    <dbReference type="NCBI Taxonomy" id="633697"/>
    <lineage>
        <taxon>Bacteria</taxon>
        <taxon>Bacillati</taxon>
        <taxon>Bacillota</taxon>
        <taxon>Clostridia</taxon>
        <taxon>Eubacteriales</taxon>
        <taxon>Eubacteriaceae</taxon>
        <taxon>Eubacterium</taxon>
    </lineage>
</organism>
<proteinExistence type="predicted"/>
<dbReference type="OrthoDB" id="2989487at2"/>
<keyword evidence="2" id="KW-1185">Reference proteome</keyword>
<dbReference type="AlphaFoldDB" id="I5AVK1"/>